<evidence type="ECO:0000313" key="2">
    <source>
        <dbReference type="EMBL" id="OCS87546.1"/>
    </source>
</evidence>
<protein>
    <recommendedName>
        <fullName evidence="1">UPF0223 protein A6M13_09575</fullName>
    </recommendedName>
</protein>
<name>A0A1C0YK40_9BACL</name>
<dbReference type="HAMAP" id="MF_01041">
    <property type="entry name" value="UPF0223"/>
    <property type="match status" value="1"/>
</dbReference>
<dbReference type="InterPro" id="IPR023324">
    <property type="entry name" value="BH2638-like_sf"/>
</dbReference>
<dbReference type="NCBIfam" id="NF003353">
    <property type="entry name" value="PRK04387.1"/>
    <property type="match status" value="1"/>
</dbReference>
<dbReference type="STRING" id="33978.A6M13_09575"/>
<evidence type="ECO:0000313" key="3">
    <source>
        <dbReference type="Proteomes" id="UP000093199"/>
    </source>
</evidence>
<proteinExistence type="inferred from homology"/>
<dbReference type="Gene3D" id="1.10.220.80">
    <property type="entry name" value="BH2638-like"/>
    <property type="match status" value="1"/>
</dbReference>
<reference evidence="2 3" key="1">
    <citation type="submission" date="2016-07" db="EMBL/GenBank/DDBJ databases">
        <title>Caryophanon tenue genome sequencing.</title>
        <authorList>
            <person name="Verma A."/>
            <person name="Pal Y."/>
            <person name="Krishnamurthi S."/>
        </authorList>
    </citation>
    <scope>NUCLEOTIDE SEQUENCE [LARGE SCALE GENOMIC DNA]</scope>
    <source>
        <strain evidence="2 3">DSM 14152</strain>
    </source>
</reference>
<sequence>MEYSYPLSPDWSTQEMIDVVKFFECVEAAYEKGIIAEDFMKAYRRFKEVVPSQAAEKTICREYEEASSYIPYQVVKAAKEAAPTQKIRVEVQQKRRK</sequence>
<dbReference type="AlphaFoldDB" id="A0A1C0YK40"/>
<dbReference type="Pfam" id="PF05256">
    <property type="entry name" value="UPF0223"/>
    <property type="match status" value="1"/>
</dbReference>
<comment type="caution">
    <text evidence="2">The sequence shown here is derived from an EMBL/GenBank/DDBJ whole genome shotgun (WGS) entry which is preliminary data.</text>
</comment>
<gene>
    <name evidence="2" type="ORF">A6M13_09575</name>
</gene>
<organism evidence="2 3">
    <name type="scientific">Caryophanon tenue</name>
    <dbReference type="NCBI Taxonomy" id="33978"/>
    <lineage>
        <taxon>Bacteria</taxon>
        <taxon>Bacillati</taxon>
        <taxon>Bacillota</taxon>
        <taxon>Bacilli</taxon>
        <taxon>Bacillales</taxon>
        <taxon>Caryophanaceae</taxon>
        <taxon>Caryophanon</taxon>
    </lineage>
</organism>
<dbReference type="SUPFAM" id="SSF158504">
    <property type="entry name" value="BH2638-like"/>
    <property type="match status" value="1"/>
</dbReference>
<keyword evidence="3" id="KW-1185">Reference proteome</keyword>
<comment type="similarity">
    <text evidence="1">Belongs to the UPF0223 family.</text>
</comment>
<dbReference type="InterPro" id="IPR007920">
    <property type="entry name" value="UPF0223"/>
</dbReference>
<dbReference type="RefSeq" id="WP_066543151.1">
    <property type="nucleotide sequence ID" value="NZ_MASJ01000003.1"/>
</dbReference>
<evidence type="ECO:0000256" key="1">
    <source>
        <dbReference type="HAMAP-Rule" id="MF_01041"/>
    </source>
</evidence>
<dbReference type="Proteomes" id="UP000093199">
    <property type="component" value="Unassembled WGS sequence"/>
</dbReference>
<dbReference type="EMBL" id="MASJ01000003">
    <property type="protein sequence ID" value="OCS87546.1"/>
    <property type="molecule type" value="Genomic_DNA"/>
</dbReference>
<accession>A0A1C0YK40</accession>
<dbReference type="PIRSF" id="PIRSF037260">
    <property type="entry name" value="UPF0223"/>
    <property type="match status" value="1"/>
</dbReference>
<dbReference type="OrthoDB" id="1649074at2"/>